<accession>A0ACB9T2L1</accession>
<organism evidence="1 2">
    <name type="scientific">Holotrichia oblita</name>
    <name type="common">Chafer beetle</name>
    <dbReference type="NCBI Taxonomy" id="644536"/>
    <lineage>
        <taxon>Eukaryota</taxon>
        <taxon>Metazoa</taxon>
        <taxon>Ecdysozoa</taxon>
        <taxon>Arthropoda</taxon>
        <taxon>Hexapoda</taxon>
        <taxon>Insecta</taxon>
        <taxon>Pterygota</taxon>
        <taxon>Neoptera</taxon>
        <taxon>Endopterygota</taxon>
        <taxon>Coleoptera</taxon>
        <taxon>Polyphaga</taxon>
        <taxon>Scarabaeiformia</taxon>
        <taxon>Scarabaeidae</taxon>
        <taxon>Melolonthinae</taxon>
        <taxon>Holotrichia</taxon>
    </lineage>
</organism>
<dbReference type="Proteomes" id="UP001056778">
    <property type="component" value="Chromosome 5"/>
</dbReference>
<keyword evidence="2" id="KW-1185">Reference proteome</keyword>
<comment type="caution">
    <text evidence="1">The sequence shown here is derived from an EMBL/GenBank/DDBJ whole genome shotgun (WGS) entry which is preliminary data.</text>
</comment>
<proteinExistence type="predicted"/>
<reference evidence="1" key="1">
    <citation type="submission" date="2022-04" db="EMBL/GenBank/DDBJ databases">
        <title>Chromosome-scale genome assembly of Holotrichia oblita Faldermann.</title>
        <authorList>
            <person name="Rongchong L."/>
        </authorList>
    </citation>
    <scope>NUCLEOTIDE SEQUENCE</scope>
    <source>
        <strain evidence="1">81SQS9</strain>
    </source>
</reference>
<protein>
    <submittedName>
        <fullName evidence="1">Partitioning defective 3 related</fullName>
    </submittedName>
</protein>
<sequence>MFDNCQTTNANPKCSEVAEKIVQIFGWRHTYNVEKLQRNVPGRETTRISITRPTTEYIKSNVQSPESWVSVHNLQSQGGGILDPDDRLSDVADDREQILASFEDGDGAHHHGGGDGASGSSVGTGSPDIFHVSKL</sequence>
<gene>
    <name evidence="1" type="ORF">MML48_5g00008853</name>
</gene>
<dbReference type="EMBL" id="CM043019">
    <property type="protein sequence ID" value="KAI4461053.1"/>
    <property type="molecule type" value="Genomic_DNA"/>
</dbReference>
<evidence type="ECO:0000313" key="1">
    <source>
        <dbReference type="EMBL" id="KAI4461053.1"/>
    </source>
</evidence>
<name>A0ACB9T2L1_HOLOL</name>
<evidence type="ECO:0000313" key="2">
    <source>
        <dbReference type="Proteomes" id="UP001056778"/>
    </source>
</evidence>